<keyword evidence="7" id="KW-0540">Nuclease</keyword>
<evidence type="ECO:0000256" key="14">
    <source>
        <dbReference type="ARBA" id="ARBA00022833"/>
    </source>
</evidence>
<dbReference type="PANTHER" id="PTHR43788">
    <property type="entry name" value="DNA2/NAM7 HELICASE FAMILY MEMBER"/>
    <property type="match status" value="1"/>
</dbReference>
<dbReference type="GO" id="GO:0005737">
    <property type="term" value="C:cytoplasm"/>
    <property type="evidence" value="ECO:0007669"/>
    <property type="project" value="UniProtKB-SubCell"/>
</dbReference>
<evidence type="ECO:0000256" key="21">
    <source>
        <dbReference type="ARBA" id="ARBA00023163"/>
    </source>
</evidence>
<dbReference type="GO" id="GO:0003677">
    <property type="term" value="F:DNA binding"/>
    <property type="evidence" value="ECO:0007669"/>
    <property type="project" value="UniProtKB-KW"/>
</dbReference>
<dbReference type="SUPFAM" id="SSF52540">
    <property type="entry name" value="P-loop containing nucleoside triphosphate hydrolases"/>
    <property type="match status" value="2"/>
</dbReference>
<comment type="catalytic activity">
    <reaction evidence="22">
        <text>ATP + H2O = ADP + phosphate + H(+)</text>
        <dbReference type="Rhea" id="RHEA:13065"/>
        <dbReference type="ChEBI" id="CHEBI:15377"/>
        <dbReference type="ChEBI" id="CHEBI:15378"/>
        <dbReference type="ChEBI" id="CHEBI:30616"/>
        <dbReference type="ChEBI" id="CHEBI:43474"/>
        <dbReference type="ChEBI" id="CHEBI:456216"/>
        <dbReference type="EC" id="3.6.4.13"/>
    </reaction>
</comment>
<evidence type="ECO:0000259" key="30">
    <source>
        <dbReference type="SMART" id="SM00955"/>
    </source>
</evidence>
<keyword evidence="15" id="KW-0269">Exonuclease</keyword>
<dbReference type="CDD" id="cd18808">
    <property type="entry name" value="SF1_C_Upf1"/>
    <property type="match status" value="2"/>
</dbReference>
<feature type="domain" description="RNB" evidence="30">
    <location>
        <begin position="1566"/>
        <end position="1923"/>
    </location>
</feature>
<dbReference type="FunFam" id="3.40.50.300:FF:001803">
    <property type="entry name" value="Helicase with zinc finger 2"/>
    <property type="match status" value="1"/>
</dbReference>
<organism evidence="31 32">
    <name type="scientific">Sciurus carolinensis</name>
    <name type="common">Eastern gray squirrel</name>
    <dbReference type="NCBI Taxonomy" id="30640"/>
    <lineage>
        <taxon>Eukaryota</taxon>
        <taxon>Metazoa</taxon>
        <taxon>Chordata</taxon>
        <taxon>Craniata</taxon>
        <taxon>Vertebrata</taxon>
        <taxon>Euteleostomi</taxon>
        <taxon>Mammalia</taxon>
        <taxon>Eutheria</taxon>
        <taxon>Euarchontoglires</taxon>
        <taxon>Glires</taxon>
        <taxon>Rodentia</taxon>
        <taxon>Sciuromorpha</taxon>
        <taxon>Sciuridae</taxon>
        <taxon>Sciurinae</taxon>
        <taxon>Sciurini</taxon>
        <taxon>Sciurus</taxon>
    </lineage>
</organism>
<keyword evidence="9" id="KW-0677">Repeat</keyword>
<evidence type="ECO:0000256" key="12">
    <source>
        <dbReference type="ARBA" id="ARBA00022801"/>
    </source>
</evidence>
<keyword evidence="13 31" id="KW-0347">Helicase</keyword>
<evidence type="ECO:0000256" key="22">
    <source>
        <dbReference type="ARBA" id="ARBA00047984"/>
    </source>
</evidence>
<dbReference type="EC" id="3.6.4.13" evidence="5"/>
<evidence type="ECO:0000256" key="7">
    <source>
        <dbReference type="ARBA" id="ARBA00022722"/>
    </source>
</evidence>
<evidence type="ECO:0000256" key="4">
    <source>
        <dbReference type="ARBA" id="ARBA00012163"/>
    </source>
</evidence>
<evidence type="ECO:0000256" key="24">
    <source>
        <dbReference type="ARBA" id="ARBA00061828"/>
    </source>
</evidence>
<dbReference type="EC" id="3.1.13.1" evidence="4"/>
<keyword evidence="19" id="KW-0238">DNA-binding</keyword>
<evidence type="ECO:0000256" key="8">
    <source>
        <dbReference type="ARBA" id="ARBA00022723"/>
    </source>
</evidence>
<dbReference type="FunFam" id="3.40.50.300:FF:001413">
    <property type="entry name" value="Helicase with zinc finger domain 2"/>
    <property type="match status" value="1"/>
</dbReference>
<comment type="catalytic activity">
    <reaction evidence="1">
        <text>Exonucleolytic cleavage in the 3'- to 5'-direction to yield nucleoside 5'-phosphates.</text>
        <dbReference type="EC" id="3.1.13.1"/>
    </reaction>
</comment>
<dbReference type="SUPFAM" id="SSF50249">
    <property type="entry name" value="Nucleic acid-binding proteins"/>
    <property type="match status" value="2"/>
</dbReference>
<evidence type="ECO:0000256" key="20">
    <source>
        <dbReference type="ARBA" id="ARBA00023159"/>
    </source>
</evidence>
<dbReference type="GO" id="GO:0003723">
    <property type="term" value="F:RNA binding"/>
    <property type="evidence" value="ECO:0007669"/>
    <property type="project" value="UniProtKB-KW"/>
</dbReference>
<keyword evidence="20" id="KW-0010">Activator</keyword>
<comment type="function">
    <text evidence="23">Can degrade highly structured RNAs through its concerted ATP-dependent RNA helicase and 3' to 5' exoribonuclease activities. Shows a strong preference for pyrimidine over purine residues for its nuclease activity. Acts as a transcriptional coactivator for a number of nuclear receptors including PPARA, PPARG, THRA, THRB and RXRA.</text>
</comment>
<comment type="subcellular location">
    <subcellularLocation>
        <location evidence="2">Cytoplasm</location>
    </subcellularLocation>
</comment>
<sequence length="2892" mass="323180">MASQERGLLPASPLGTKGPSLAKLYAQVDLYLGCPRCAQRLNESMFVLRKVEHDCPREILLARCKCPDKSKVWRRVGRRPVFPRPLRYEVCRYYSPGLGCRRHRNQCTFARSQEEALVWTFERKHNLPRLWLKAALGGRRAQGGSPGAANIIHAEFGGHFQLLCAHCFRRRPPHLSPVDPQGQCPSHGTCPSILTHVSTEGRKQQFVEVRPQPQNRHLLNYCMFVGRGEPCHHGAARCQYAHSAVEMAVWKAERLDGLQRGDLLTHSVPGEVQCAAPQDQAPGVQLYCHTCLVTCCSQETFENHCSSLEHAQLVALDQTVPWEYRSPPIGLSTFELCPRPDLCEYGDICTKAHSAQELQEWVQRAQATRLREQAAWQDGLVPYRARLLAEYKHSSSELLVLAETIPGVSIICHQPLVHQAQEKKTRHSWIFTVCSEDPLLHVALLKQEPGADFSLVAPCLPRGQLYAQGQRFCVPDAPTEFRVEVHVQTACFGTFEQWVVFDFGRRPVLLRKLGLHLGQAHCLGRCRWPAPTCPEELDHWHTGNRHVVPCVQRTAEQAALMAKYKVPALALEFSRSSLALAPISPTNYRQQMHNFLYEEEAAQQRLVARLTMRVKVSLKAALQTPALGMLFAPQGTLYAEVPVPSSLMPDTDQGFLLGRAVSTALVAPVPPPNDTVYEVWLETRASSEQALWLLLPAHCCVALGLQPEASPLLEVQFQVNPMPFRLWHQAVDKLPEEHLVVPDLPNCTMPHPWPVPSSLRGNRKQKMAVGLIAGRSPRGMRPVPPLLIYGPFGTGKTYTLAMASLEVARQPHTKVLICTHTNSAADIYVREYFHAHVKGGHPEAAPLRVMYTDRPPSQTDPTTLRYCCLTEDGQAFRPPTREELAHHHLVVTTTSQARELQVPAGFFSHILIDEAAQMLECEALTPLAYALPRTRVVLAGDHMQVTPRLCSVPRPKAARHTLLYRLFLHYQQEAHRVARQSRLILHENYRCTAAIVSFVSRHFYMAKGNPIQASGKVPRHPQHYPLTFCHVAGSPERDLSMTSWVNAAEVAQVVEKVQEVYNTWPRCWGGREQRHICAVSQGAQVSALRQELRRRSLGEVSVGSFETLPGREFRVVVLSTVHNCLSLLSPGAPTSEFFTEARVLNTIMTRAQSQLVAVGDAVALCSFGACSKLWRSFIRECVEHRSVCPESLSLEQIEQSVAQRRSWTPVAPRAEVAGAAVARDTVAEEAAGGPASEHVAVARVLSEPMTEGSKVTVKAEAGDVAPGEAAAGATLEGSVPADTEDWESDLWPSHGELDAEDAILQELLDESRQVTVTVGEDGLLSTVARPESPQQAHQYTSLPSATLWKLLHSEPKLYHRCTFLKETFERASAIPLGDVASDPIQIRGRLNCGMAFTGDEVLVQVLDWVAGDRSMAGRPQGCVVGVLKRRKRELAFVCQMDKWDPRIMIPVDSSVTKIFVAELKDPLHIPIHRLFQGRVQRVGHRTLSAEARHTQLFWVRIVLWRERFYYPLGIILEVLPEATTWEKGLRILDLEHGLRTPAPNPVSISRVLQRFQVELGSGAGDREDCRSLLTFTVDPQGACHLDDALSVRDLGPMCEVAVHITDVASLVPRDGPLDMEARRQGIAFYAPNREPVLMLPARVCQDVLSLLPGRDCLAVSLFLTMEKGSGQLQSLRFAPSVICSDRQLSYEEAEAMIKGHPGAGLQLPTDLGSMEACVVAACYFSRVLRRHRLQTACDYEPPAEDSELGFRAAHIMVKEYMIQFNRLAAQFLVQSEHTRTVTPLRWQPTPSSHQLQAVCERYAELVALSLHLQHHLHSHSTPGTQLHVLDSLWKHVQLAACAQDYSRMVDLIAADDMHPSLAPVVLAFRKTLDRSVFGRSSEGEQQLASHYSLQVDWYTWATSPIRRYLDLVVQRLLLLALGHGGPEYSTRDIDELCQDFGRQHACAQSYQRRARILHLATQLKALPQNKLGFVVDVEMSTRCFKLLFPANRESLPDPCPVHYSSLQLADHPRRLESRPGLQLLWRRRIYSVQKSRPPSPLPGTLKDPDTVAVGAALWKRLLGLVEERRWPEAAALIQEQGRKESPGREPVQVRQSPCGHFVEVVRELGSGDTLQVQLSTSLQRGFLAPTLQLWTVVPGFSLCLEHVVRPGNCFSGHALQASRDWYQDEEEYSHVWEPLCSLESATNAIAENSSITLQHVQISWDEERTPQGQLQGTFLLDTAFLWEKCIHVNFSHCYLCIRLEGLQAPPVRASSLGPLLSIDPHGYAWVAHGLTEDLDQEGQEDRQEALRRVHFFIHHMATEKVPEEVLRPGTQFTVEVLPKQLPDLRKEEAVRGLKKASPVVVSIALGQPIPQPHHSSPSCSLPTLHGCPGRPGPQLPVAANRLLEQRAYDIPGGHHTLNPSQNEAIRKALEKPFTVIQGPPGTGKTVVGLHIIFWLCQSHQEQESTRSHPGRAGQPGGPHILYCGPSNKSVDVMAGLLLSRQAELRPLRVYSEQSEATEFPIPGVGSRGRLSKTPQEGRPDQTLRSITLHHRIRQASNPYAPEVRAFDTRLQREEVFSREDLTLYRSILGKARKFELDRHSVILCTCSCAASASLQKLDIRQILVDEAGMATEPETLIPLVRFSKAEKVVLLGDHKQLRPVVKDKQLQNLGMDRSLFERYHRDTSLLDTQYRMHEDICTFPSMEFYGRKLKTWQGLKRPASVLGHVNKESCSVIFGHVQGQEQSLLVSTDEGSENSKANLEEVAEVVRITRQLTRTVDSQDIAVLTPYNAQVAAISKGLEREGITGVTVSSITKSQGSEWRYVLVSTVRTCPESDMDQRPTKSWLKKFLGFVVDPNQVNVAITRAQEGLCLIGDHVLLRCCPLWRRLLDFCAAEQSLVPASQVQVQRRQ</sequence>
<dbReference type="InterPro" id="IPR003593">
    <property type="entry name" value="AAA+_ATPase"/>
</dbReference>
<evidence type="ECO:0000256" key="11">
    <source>
        <dbReference type="ARBA" id="ARBA00022771"/>
    </source>
</evidence>
<dbReference type="FunFam" id="3.40.50.300:FF:001313">
    <property type="entry name" value="Helicase with zinc finger domain 2"/>
    <property type="match status" value="1"/>
</dbReference>
<name>A0AA41MKP8_SCICA</name>
<keyword evidence="16" id="KW-0067">ATP-binding</keyword>
<keyword evidence="8" id="KW-0479">Metal-binding</keyword>
<dbReference type="InterPro" id="IPR041677">
    <property type="entry name" value="DNA2/NAM7_AAA_11"/>
</dbReference>
<dbReference type="InterPro" id="IPR027417">
    <property type="entry name" value="P-loop_NTPase"/>
</dbReference>
<dbReference type="FunFam" id="3.40.50.300:FF:001373">
    <property type="entry name" value="Helicase with zinc finger domain 2"/>
    <property type="match status" value="1"/>
</dbReference>
<evidence type="ECO:0000256" key="27">
    <source>
        <dbReference type="ARBA" id="ARBA00078251"/>
    </source>
</evidence>
<keyword evidence="32" id="KW-1185">Reference proteome</keyword>
<dbReference type="Pfam" id="PF13087">
    <property type="entry name" value="AAA_12"/>
    <property type="match status" value="2"/>
</dbReference>
<comment type="subunit">
    <text evidence="24">Interacts with PPARA (via DNA-binding domain) and PPARG; the interaction stimulates the transcriptional activity of PPARA and PPARG. Interacts with THRAP3; the interaction is direct and HELZ2 and THRAP3 synergistically enhance the transcriptional activity of PPARG. It is probably part of the peroxisome proliferator activated receptor alpha interacting complex (PRIC).</text>
</comment>
<feature type="region of interest" description="Disordered" evidence="28">
    <location>
        <begin position="1262"/>
        <end position="1285"/>
    </location>
</feature>
<reference evidence="31" key="1">
    <citation type="submission" date="2020-03" db="EMBL/GenBank/DDBJ databases">
        <title>Studies in the Genomics of Life Span.</title>
        <authorList>
            <person name="Glass D."/>
        </authorList>
    </citation>
    <scope>NUCLEOTIDE SEQUENCE</scope>
    <source>
        <strain evidence="31">SUZIE</strain>
        <tissue evidence="31">Muscle</tissue>
    </source>
</reference>
<evidence type="ECO:0000259" key="29">
    <source>
        <dbReference type="SMART" id="SM00382"/>
    </source>
</evidence>
<evidence type="ECO:0000256" key="23">
    <source>
        <dbReference type="ARBA" id="ARBA00058856"/>
    </source>
</evidence>
<accession>A0AA41MKP8</accession>
<dbReference type="InterPro" id="IPR022966">
    <property type="entry name" value="RNase_II/R_CS"/>
</dbReference>
<evidence type="ECO:0000256" key="10">
    <source>
        <dbReference type="ARBA" id="ARBA00022741"/>
    </source>
</evidence>
<keyword evidence="21" id="KW-0804">Transcription</keyword>
<evidence type="ECO:0000256" key="6">
    <source>
        <dbReference type="ARBA" id="ARBA00022490"/>
    </source>
</evidence>
<dbReference type="PANTHER" id="PTHR43788:SF16">
    <property type="entry name" value="HELICASE WITH ZINC FINGER 2"/>
    <property type="match status" value="1"/>
</dbReference>
<evidence type="ECO:0000313" key="32">
    <source>
        <dbReference type="Proteomes" id="UP001166674"/>
    </source>
</evidence>
<feature type="domain" description="AAA+ ATPase" evidence="29">
    <location>
        <begin position="2414"/>
        <end position="2753"/>
    </location>
</feature>
<dbReference type="GO" id="GO:0008270">
    <property type="term" value="F:zinc ion binding"/>
    <property type="evidence" value="ECO:0007669"/>
    <property type="project" value="UniProtKB-KW"/>
</dbReference>
<comment type="caution">
    <text evidence="31">The sequence shown here is derived from an EMBL/GenBank/DDBJ whole genome shotgun (WGS) entry which is preliminary data.</text>
</comment>
<dbReference type="InterPro" id="IPR056787">
    <property type="entry name" value="OB_HELZ2"/>
</dbReference>
<evidence type="ECO:0000256" key="18">
    <source>
        <dbReference type="ARBA" id="ARBA00023015"/>
    </source>
</evidence>
<evidence type="ECO:0000313" key="31">
    <source>
        <dbReference type="EMBL" id="MBZ3873537.1"/>
    </source>
</evidence>
<dbReference type="InterPro" id="IPR047187">
    <property type="entry name" value="SF1_C_Upf1"/>
</dbReference>
<keyword evidence="10" id="KW-0547">Nucleotide-binding</keyword>
<evidence type="ECO:0000256" key="16">
    <source>
        <dbReference type="ARBA" id="ARBA00022840"/>
    </source>
</evidence>
<evidence type="ECO:0000256" key="19">
    <source>
        <dbReference type="ARBA" id="ARBA00023125"/>
    </source>
</evidence>
<evidence type="ECO:0000256" key="5">
    <source>
        <dbReference type="ARBA" id="ARBA00012552"/>
    </source>
</evidence>
<dbReference type="EMBL" id="JAATJV010206644">
    <property type="protein sequence ID" value="MBZ3873537.1"/>
    <property type="molecule type" value="Genomic_DNA"/>
</dbReference>
<dbReference type="GO" id="GO:0008859">
    <property type="term" value="F:exoribonuclease II activity"/>
    <property type="evidence" value="ECO:0007669"/>
    <property type="project" value="UniProtKB-EC"/>
</dbReference>
<dbReference type="PROSITE" id="PS01175">
    <property type="entry name" value="RIBONUCLEASE_II"/>
    <property type="match status" value="1"/>
</dbReference>
<dbReference type="GO" id="GO:0005654">
    <property type="term" value="C:nucleoplasm"/>
    <property type="evidence" value="ECO:0007669"/>
    <property type="project" value="UniProtKB-ARBA"/>
</dbReference>
<evidence type="ECO:0000256" key="26">
    <source>
        <dbReference type="ARBA" id="ARBA00076347"/>
    </source>
</evidence>
<comment type="similarity">
    <text evidence="3">Belongs to the DNA2/NAM7 helicase family.</text>
</comment>
<evidence type="ECO:0000256" key="2">
    <source>
        <dbReference type="ARBA" id="ARBA00004496"/>
    </source>
</evidence>
<dbReference type="SMART" id="SM00955">
    <property type="entry name" value="RNB"/>
    <property type="match status" value="1"/>
</dbReference>
<dbReference type="GO" id="GO:0005524">
    <property type="term" value="F:ATP binding"/>
    <property type="evidence" value="ECO:0007669"/>
    <property type="project" value="UniProtKB-KW"/>
</dbReference>
<evidence type="ECO:0000256" key="15">
    <source>
        <dbReference type="ARBA" id="ARBA00022839"/>
    </source>
</evidence>
<dbReference type="GO" id="GO:0003724">
    <property type="term" value="F:RNA helicase activity"/>
    <property type="evidence" value="ECO:0007669"/>
    <property type="project" value="UniProtKB-EC"/>
</dbReference>
<dbReference type="Gene3D" id="3.40.50.300">
    <property type="entry name" value="P-loop containing nucleotide triphosphate hydrolases"/>
    <property type="match status" value="4"/>
</dbReference>
<keyword evidence="17" id="KW-0694">RNA-binding</keyword>
<evidence type="ECO:0000256" key="1">
    <source>
        <dbReference type="ARBA" id="ARBA00001849"/>
    </source>
</evidence>
<keyword evidence="14" id="KW-0862">Zinc</keyword>
<dbReference type="InterPro" id="IPR001900">
    <property type="entry name" value="RNase_II/R"/>
</dbReference>
<feature type="domain" description="AAA+ ATPase" evidence="29">
    <location>
        <begin position="782"/>
        <end position="973"/>
    </location>
</feature>
<evidence type="ECO:0000256" key="28">
    <source>
        <dbReference type="SAM" id="MobiDB-lite"/>
    </source>
</evidence>
<dbReference type="Pfam" id="PF25049">
    <property type="entry name" value="OB_HELZ2"/>
    <property type="match status" value="1"/>
</dbReference>
<dbReference type="SMART" id="SM00382">
    <property type="entry name" value="AAA"/>
    <property type="match status" value="2"/>
</dbReference>
<dbReference type="InterPro" id="IPR012340">
    <property type="entry name" value="NA-bd_OB-fold"/>
</dbReference>
<dbReference type="GO" id="GO:0043139">
    <property type="term" value="F:5'-3' DNA helicase activity"/>
    <property type="evidence" value="ECO:0007669"/>
    <property type="project" value="TreeGrafter"/>
</dbReference>
<dbReference type="Proteomes" id="UP001166674">
    <property type="component" value="Unassembled WGS sequence"/>
</dbReference>
<evidence type="ECO:0000256" key="13">
    <source>
        <dbReference type="ARBA" id="ARBA00022806"/>
    </source>
</evidence>
<keyword evidence="6" id="KW-0963">Cytoplasm</keyword>
<dbReference type="InterPro" id="IPR050534">
    <property type="entry name" value="Coronavir_polyprotein_1ab"/>
</dbReference>
<protein>
    <recommendedName>
        <fullName evidence="25">3'-5' exoribonuclease HELZ2</fullName>
        <ecNumber evidence="4">3.1.13.1</ecNumber>
        <ecNumber evidence="5">3.6.4.13</ecNumber>
    </recommendedName>
    <alternativeName>
        <fullName evidence="26">ATP-dependent RNA helicase PRIC285</fullName>
    </alternativeName>
    <alternativeName>
        <fullName evidence="27">PPAR-gamma DNA-binding domain-interacting protein 1</fullName>
    </alternativeName>
</protein>
<feature type="region of interest" description="Disordered" evidence="28">
    <location>
        <begin position="2504"/>
        <end position="2524"/>
    </location>
</feature>
<dbReference type="InterPro" id="IPR041679">
    <property type="entry name" value="DNA2/NAM7-like_C"/>
</dbReference>
<proteinExistence type="inferred from homology"/>
<evidence type="ECO:0000256" key="9">
    <source>
        <dbReference type="ARBA" id="ARBA00022737"/>
    </source>
</evidence>
<keyword evidence="11" id="KW-0863">Zinc-finger</keyword>
<evidence type="ECO:0000256" key="17">
    <source>
        <dbReference type="ARBA" id="ARBA00022884"/>
    </source>
</evidence>
<keyword evidence="18" id="KW-0805">Transcription regulation</keyword>
<gene>
    <name evidence="31" type="ORF">SUZIE_123430</name>
</gene>
<keyword evidence="12" id="KW-0378">Hydrolase</keyword>
<evidence type="ECO:0000256" key="3">
    <source>
        <dbReference type="ARBA" id="ARBA00007913"/>
    </source>
</evidence>
<dbReference type="Pfam" id="PF13086">
    <property type="entry name" value="AAA_11"/>
    <property type="match status" value="3"/>
</dbReference>
<dbReference type="Pfam" id="PF00773">
    <property type="entry name" value="RNB"/>
    <property type="match status" value="1"/>
</dbReference>
<evidence type="ECO:0000256" key="25">
    <source>
        <dbReference type="ARBA" id="ARBA00067614"/>
    </source>
</evidence>